<dbReference type="Pfam" id="PF07872">
    <property type="entry name" value="DUF1659"/>
    <property type="match status" value="1"/>
</dbReference>
<keyword evidence="3" id="KW-1185">Reference proteome</keyword>
<evidence type="ECO:0000313" key="2">
    <source>
        <dbReference type="EMBL" id="MBC5997666.1"/>
    </source>
</evidence>
<gene>
    <name evidence="2" type="ORF">H8923_12905</name>
</gene>
<protein>
    <submittedName>
        <fullName evidence="2">DUF1659 domain-containing protein</fullName>
    </submittedName>
</protein>
<proteinExistence type="predicted"/>
<evidence type="ECO:0000313" key="3">
    <source>
        <dbReference type="Proteomes" id="UP000609849"/>
    </source>
</evidence>
<sequence length="71" mass="7618">MATEIKNASSLKLQFNKGLGPNGKAVMGSKTFSNLKESSSADDILEVANAIGNLQKHDLYDVVKIDYTSIS</sequence>
<feature type="domain" description="DUF1659" evidence="1">
    <location>
        <begin position="2"/>
        <end position="70"/>
    </location>
</feature>
<accession>A0ABR7JRY1</accession>
<name>A0ABR7JRY1_9FIRM</name>
<organism evidence="2 3">
    <name type="scientific">Romboutsia faecis</name>
    <dbReference type="NCBI Taxonomy" id="2764597"/>
    <lineage>
        <taxon>Bacteria</taxon>
        <taxon>Bacillati</taxon>
        <taxon>Bacillota</taxon>
        <taxon>Clostridia</taxon>
        <taxon>Peptostreptococcales</taxon>
        <taxon>Peptostreptococcaceae</taxon>
        <taxon>Romboutsia</taxon>
    </lineage>
</organism>
<dbReference type="InterPro" id="IPR012454">
    <property type="entry name" value="DUF1659"/>
</dbReference>
<dbReference type="EMBL" id="JACRWE010000006">
    <property type="protein sequence ID" value="MBC5997666.1"/>
    <property type="molecule type" value="Genomic_DNA"/>
</dbReference>
<dbReference type="Proteomes" id="UP000609849">
    <property type="component" value="Unassembled WGS sequence"/>
</dbReference>
<reference evidence="2 3" key="1">
    <citation type="submission" date="2020-08" db="EMBL/GenBank/DDBJ databases">
        <authorList>
            <person name="Liu C."/>
            <person name="Sun Q."/>
        </authorList>
    </citation>
    <scope>NUCLEOTIDE SEQUENCE [LARGE SCALE GENOMIC DNA]</scope>
    <source>
        <strain evidence="2 3">NSJ-18</strain>
    </source>
</reference>
<dbReference type="RefSeq" id="WP_153972382.1">
    <property type="nucleotide sequence ID" value="NZ_JACRWE010000006.1"/>
</dbReference>
<evidence type="ECO:0000259" key="1">
    <source>
        <dbReference type="Pfam" id="PF07872"/>
    </source>
</evidence>
<comment type="caution">
    <text evidence="2">The sequence shown here is derived from an EMBL/GenBank/DDBJ whole genome shotgun (WGS) entry which is preliminary data.</text>
</comment>